<reference evidence="1 2" key="1">
    <citation type="submission" date="2015-09" db="EMBL/GenBank/DDBJ databases">
        <title>Genome Sequences of Mycobacterium immunogenum Isolates, Recuperated from a Chloraminated Drinking Water Distribution System Simulator Subjected to Episodes of Nitrification.</title>
        <authorList>
            <person name="Gomez-Alvarez V."/>
            <person name="Revetta R.P."/>
        </authorList>
    </citation>
    <scope>NUCLEOTIDE SEQUENCE [LARGE SCALE GENOMIC DNA]</scope>
    <source>
        <strain evidence="1 2">H008</strain>
    </source>
</reference>
<proteinExistence type="predicted"/>
<dbReference type="AlphaFoldDB" id="A0A7V8RXD3"/>
<comment type="caution">
    <text evidence="1">The sequence shown here is derived from an EMBL/GenBank/DDBJ whole genome shotgun (WGS) entry which is preliminary data.</text>
</comment>
<organism evidence="1 2">
    <name type="scientific">Mycobacteroides immunogenum</name>
    <dbReference type="NCBI Taxonomy" id="83262"/>
    <lineage>
        <taxon>Bacteria</taxon>
        <taxon>Bacillati</taxon>
        <taxon>Actinomycetota</taxon>
        <taxon>Actinomycetes</taxon>
        <taxon>Mycobacteriales</taxon>
        <taxon>Mycobacteriaceae</taxon>
        <taxon>Mycobacteroides</taxon>
    </lineage>
</organism>
<dbReference type="RefSeq" id="WP_054429047.1">
    <property type="nucleotide sequence ID" value="NZ_LJFO01000003.1"/>
</dbReference>
<evidence type="ECO:0000313" key="2">
    <source>
        <dbReference type="Proteomes" id="UP000037843"/>
    </source>
</evidence>
<evidence type="ECO:0000313" key="1">
    <source>
        <dbReference type="EMBL" id="KPG14365.1"/>
    </source>
</evidence>
<gene>
    <name evidence="1" type="ORF">AN908_07385</name>
</gene>
<dbReference type="Proteomes" id="UP000037843">
    <property type="component" value="Unassembled WGS sequence"/>
</dbReference>
<name>A0A7V8RXD3_9MYCO</name>
<accession>A0A7V8RXD3</accession>
<dbReference type="EMBL" id="LJFO01000003">
    <property type="protein sequence ID" value="KPG14365.1"/>
    <property type="molecule type" value="Genomic_DNA"/>
</dbReference>
<protein>
    <submittedName>
        <fullName evidence="1">Uncharacterized protein</fullName>
    </submittedName>
</protein>
<sequence length="99" mass="10904">MAGIGFASVDTDVSSLVNAAFDELECPMDDEYGHSGDRTAFVTVHGCVEGYVCRNHFDRLTGPFPENFREMLMVCGHVSCGVCGGRFTSIDQWMKVYPL</sequence>